<keyword evidence="3 5" id="KW-0288">FMN</keyword>
<feature type="binding site" evidence="5">
    <location>
        <position position="157"/>
    </location>
    <ligand>
        <name>dimethylallyl phosphate</name>
        <dbReference type="ChEBI" id="CHEBI:88052"/>
    </ligand>
</feature>
<feature type="binding site" evidence="5">
    <location>
        <position position="36"/>
    </location>
    <ligand>
        <name>FMN</name>
        <dbReference type="ChEBI" id="CHEBI:58210"/>
    </ligand>
</feature>
<dbReference type="NCBIfam" id="TIGR00421">
    <property type="entry name" value="ubiX_pad"/>
    <property type="match status" value="1"/>
</dbReference>
<feature type="binding site" evidence="5">
    <location>
        <position position="173"/>
    </location>
    <ligand>
        <name>dimethylallyl phosphate</name>
        <dbReference type="ChEBI" id="CHEBI:88052"/>
    </ligand>
</feature>
<comment type="caution">
    <text evidence="5">Lacks conserved residue(s) required for the propagation of feature annotation.</text>
</comment>
<dbReference type="SUPFAM" id="SSF52507">
    <property type="entry name" value="Homo-oligomeric flavin-containing Cys decarboxylases, HFCD"/>
    <property type="match status" value="1"/>
</dbReference>
<comment type="similarity">
    <text evidence="5">Belongs to the UbiX/PAD1 family.</text>
</comment>
<evidence type="ECO:0000259" key="6">
    <source>
        <dbReference type="Pfam" id="PF02441"/>
    </source>
</evidence>
<evidence type="ECO:0000256" key="3">
    <source>
        <dbReference type="ARBA" id="ARBA00022643"/>
    </source>
</evidence>
<organism evidence="7 8">
    <name type="scientific">Chlamydia ibidis 10-1398/6</name>
    <dbReference type="NCBI Taxonomy" id="1046581"/>
    <lineage>
        <taxon>Bacteria</taxon>
        <taxon>Pseudomonadati</taxon>
        <taxon>Chlamydiota</taxon>
        <taxon>Chlamydiia</taxon>
        <taxon>Chlamydiales</taxon>
        <taxon>Chlamydiaceae</taxon>
        <taxon>Chlamydia/Chlamydophila group</taxon>
        <taxon>Chlamydia</taxon>
    </lineage>
</organism>
<dbReference type="InterPro" id="IPR036551">
    <property type="entry name" value="Flavin_trans-like"/>
</dbReference>
<dbReference type="InterPro" id="IPR003382">
    <property type="entry name" value="Flavoprotein"/>
</dbReference>
<reference evidence="7 8" key="1">
    <citation type="submission" date="2013-07" db="EMBL/GenBank/DDBJ databases">
        <title>Isolation of a new Chlamydia species from the feral Sacred Ibis (Threskiornis aethiopicus): Chlamydia ibidis.</title>
        <authorList>
            <person name="Vorimore F."/>
            <person name="Hsia R.-C."/>
            <person name="Huot-Creasy H."/>
            <person name="Bastian S."/>
            <person name="Deruyter L."/>
            <person name="Passet A."/>
            <person name="Sachse K."/>
            <person name="Bavoil P."/>
            <person name="Myers G."/>
            <person name="Laroucau K."/>
        </authorList>
    </citation>
    <scope>NUCLEOTIDE SEQUENCE [LARGE SCALE GENOMIC DNA]</scope>
    <source>
        <strain evidence="7 8">10-1398/6</strain>
    </source>
</reference>
<keyword evidence="1 5" id="KW-0637">Prenyltransferase</keyword>
<sequence>MKRYVVGISGASGVVLAVKLVKHLAVLGHHVDVIISPAAMKTLYYEMGESSFISLIPKESHKHVVTHSIKAIESPLASGSYHVEGTIIVPCSMATVAALSIGLGDNLLRRVADVALKERRKLILVPREAPLHSIHLENLLKLSQNGAIIFPPMPMWYFTPKTVEEVTDQLVGKMLSLLGIDNTLAKVWQLPS</sequence>
<evidence type="ECO:0000256" key="1">
    <source>
        <dbReference type="ARBA" id="ARBA00022602"/>
    </source>
</evidence>
<keyword evidence="2 5" id="KW-0285">Flavoprotein</keyword>
<comment type="function">
    <text evidence="5">Flavin prenyltransferase that catalyzes the synthesis of the prenylated FMN cofactor (prenyl-FMN) for 4-hydroxy-3-polyprenylbenzoic acid decarboxylase UbiD. The prenyltransferase is metal-independent and links a dimethylallyl moiety from dimethylallyl monophosphate (DMAP) to the flavin N5 and C6 atoms of FMN.</text>
</comment>
<dbReference type="Pfam" id="PF02441">
    <property type="entry name" value="Flavoprotein"/>
    <property type="match status" value="1"/>
</dbReference>
<evidence type="ECO:0000313" key="7">
    <source>
        <dbReference type="EMBL" id="EQM62755.1"/>
    </source>
</evidence>
<keyword evidence="4 5" id="KW-0808">Transferase</keyword>
<comment type="caution">
    <text evidence="7">The sequence shown here is derived from an EMBL/GenBank/DDBJ whole genome shotgun (WGS) entry which is preliminary data.</text>
</comment>
<dbReference type="Proteomes" id="UP000016064">
    <property type="component" value="Unassembled WGS sequence"/>
</dbReference>
<dbReference type="InterPro" id="IPR004507">
    <property type="entry name" value="UbiX-like"/>
</dbReference>
<dbReference type="NCBIfam" id="NF004685">
    <property type="entry name" value="PRK06029.1"/>
    <property type="match status" value="1"/>
</dbReference>
<dbReference type="HAMAP" id="MF_01984">
    <property type="entry name" value="ubiX_pad"/>
    <property type="match status" value="1"/>
</dbReference>
<evidence type="ECO:0000256" key="2">
    <source>
        <dbReference type="ARBA" id="ARBA00022630"/>
    </source>
</evidence>
<name>A0ABN0MZK4_9CHLA</name>
<feature type="domain" description="Flavoprotein" evidence="6">
    <location>
        <begin position="2"/>
        <end position="176"/>
    </location>
</feature>
<feature type="binding site" evidence="5">
    <location>
        <begin position="92"/>
        <end position="95"/>
    </location>
    <ligand>
        <name>FMN</name>
        <dbReference type="ChEBI" id="CHEBI:58210"/>
    </ligand>
</feature>
<protein>
    <recommendedName>
        <fullName evidence="5">Flavin prenyltransferase UbiX</fullName>
        <ecNumber evidence="5">2.5.1.129</ecNumber>
    </recommendedName>
</protein>
<dbReference type="EMBL" id="APJW01000002">
    <property type="protein sequence ID" value="EQM62755.1"/>
    <property type="molecule type" value="Genomic_DNA"/>
</dbReference>
<dbReference type="Gene3D" id="3.40.50.1950">
    <property type="entry name" value="Flavin prenyltransferase-like"/>
    <property type="match status" value="1"/>
</dbReference>
<evidence type="ECO:0000256" key="5">
    <source>
        <dbReference type="HAMAP-Rule" id="MF_01984"/>
    </source>
</evidence>
<proteinExistence type="inferred from homology"/>
<keyword evidence="7" id="KW-0456">Lyase</keyword>
<accession>A0ABN0MZK4</accession>
<dbReference type="RefSeq" id="WP_020370141.1">
    <property type="nucleotide sequence ID" value="NZ_APJW01000002.1"/>
</dbReference>
<comment type="catalytic activity">
    <reaction evidence="5">
        <text>dimethylallyl phosphate + FMNH2 = prenylated FMNH2 + phosphate</text>
        <dbReference type="Rhea" id="RHEA:37743"/>
        <dbReference type="ChEBI" id="CHEBI:43474"/>
        <dbReference type="ChEBI" id="CHEBI:57618"/>
        <dbReference type="ChEBI" id="CHEBI:87467"/>
        <dbReference type="ChEBI" id="CHEBI:88052"/>
        <dbReference type="EC" id="2.5.1.129"/>
    </reaction>
</comment>
<evidence type="ECO:0000256" key="4">
    <source>
        <dbReference type="ARBA" id="ARBA00022679"/>
    </source>
</evidence>
<evidence type="ECO:0000313" key="8">
    <source>
        <dbReference type="Proteomes" id="UP000016064"/>
    </source>
</evidence>
<feature type="binding site" evidence="5">
    <location>
        <position position="127"/>
    </location>
    <ligand>
        <name>FMN</name>
        <dbReference type="ChEBI" id="CHEBI:58210"/>
    </ligand>
</feature>
<dbReference type="EC" id="2.5.1.129" evidence="5"/>
<gene>
    <name evidence="7" type="primary">bsdB</name>
    <name evidence="5" type="synonym">ubiX</name>
    <name evidence="7" type="ORF">H359_0581</name>
</gene>
<feature type="binding site" evidence="5">
    <location>
        <begin position="10"/>
        <end position="12"/>
    </location>
    <ligand>
        <name>FMN</name>
        <dbReference type="ChEBI" id="CHEBI:58210"/>
    </ligand>
</feature>
<dbReference type="GO" id="GO:0018799">
    <property type="term" value="F:4-hydroxybenzoate decarboxylase activity"/>
    <property type="evidence" value="ECO:0007669"/>
    <property type="project" value="UniProtKB-EC"/>
</dbReference>
<keyword evidence="8" id="KW-1185">Reference proteome</keyword>